<dbReference type="AlphaFoldDB" id="A0A8B7QC86"/>
<comment type="subcellular location">
    <subcellularLocation>
        <location evidence="1">Cell membrane</location>
        <topology evidence="1">Single-pass type II membrane protein</topology>
    </subcellularLocation>
</comment>
<feature type="domain" description="C-type lectin" evidence="4">
    <location>
        <begin position="76"/>
        <end position="179"/>
    </location>
</feature>
<sequence>MPQSIPLATLPGRVTNAGNGNQRSDGTTQGANKKCIMASALAVVFIIALIVCGIMHIIGEPLLVTQYFCPDDWIGFRNNCYYFSKEENDWNSSRNNCSTQHAYLTAIDTKEEMNFLKQHKCTSDHWIGLTMTKNQTGRWVNKTMFNKWFDVKGNEKCAYLGDDGVATARCYTERKWICRGKKGTRRSKERFSPKAV</sequence>
<evidence type="ECO:0000256" key="2">
    <source>
        <dbReference type="ARBA" id="ARBA00022734"/>
    </source>
</evidence>
<evidence type="ECO:0000259" key="4">
    <source>
        <dbReference type="PROSITE" id="PS50041"/>
    </source>
</evidence>
<keyword evidence="3" id="KW-1133">Transmembrane helix</keyword>
<dbReference type="CTD" id="9976"/>
<dbReference type="OrthoDB" id="8935730at2759"/>
<dbReference type="InterPro" id="IPR016186">
    <property type="entry name" value="C-type_lectin-like/link_sf"/>
</dbReference>
<gene>
    <name evidence="6" type="primary">CLEC2B</name>
</gene>
<accession>A0A8B7QC86</accession>
<dbReference type="PROSITE" id="PS50041">
    <property type="entry name" value="C_TYPE_LECTIN_2"/>
    <property type="match status" value="1"/>
</dbReference>
<keyword evidence="2" id="KW-0430">Lectin</keyword>
<dbReference type="PANTHER" id="PTHR45710">
    <property type="entry name" value="C-TYPE LECTIN DOMAIN-CONTAINING PROTEIN 180"/>
    <property type="match status" value="1"/>
</dbReference>
<dbReference type="SMART" id="SM00034">
    <property type="entry name" value="CLECT"/>
    <property type="match status" value="1"/>
</dbReference>
<dbReference type="InterPro" id="IPR033992">
    <property type="entry name" value="NKR-like_CTLD"/>
</dbReference>
<dbReference type="InterPro" id="IPR016187">
    <property type="entry name" value="CTDL_fold"/>
</dbReference>
<evidence type="ECO:0000313" key="6">
    <source>
        <dbReference type="RefSeq" id="XP_019486096.1"/>
    </source>
</evidence>
<dbReference type="Pfam" id="PF00059">
    <property type="entry name" value="Lectin_C"/>
    <property type="match status" value="1"/>
</dbReference>
<reference evidence="6" key="1">
    <citation type="submission" date="2025-08" db="UniProtKB">
        <authorList>
            <consortium name="RefSeq"/>
        </authorList>
    </citation>
    <scope>IDENTIFICATION</scope>
    <source>
        <tissue evidence="6">Muscle</tissue>
    </source>
</reference>
<dbReference type="PANTHER" id="PTHR45710:SF15">
    <property type="entry name" value="C-TYPE LECTIN DOMAIN FAMILY 2 MEMBER B"/>
    <property type="match status" value="1"/>
</dbReference>
<proteinExistence type="predicted"/>
<dbReference type="CDD" id="cd03593">
    <property type="entry name" value="CLECT_NK_receptors_like"/>
    <property type="match status" value="1"/>
</dbReference>
<keyword evidence="5" id="KW-1185">Reference proteome</keyword>
<feature type="transmembrane region" description="Helical" evidence="3">
    <location>
        <begin position="36"/>
        <end position="59"/>
    </location>
</feature>
<evidence type="ECO:0000256" key="1">
    <source>
        <dbReference type="ARBA" id="ARBA00004401"/>
    </source>
</evidence>
<organism evidence="5 6">
    <name type="scientific">Hipposideros armiger</name>
    <name type="common">Great Himalayan leaf-nosed bat</name>
    <dbReference type="NCBI Taxonomy" id="186990"/>
    <lineage>
        <taxon>Eukaryota</taxon>
        <taxon>Metazoa</taxon>
        <taxon>Chordata</taxon>
        <taxon>Craniata</taxon>
        <taxon>Vertebrata</taxon>
        <taxon>Euteleostomi</taxon>
        <taxon>Mammalia</taxon>
        <taxon>Eutheria</taxon>
        <taxon>Laurasiatheria</taxon>
        <taxon>Chiroptera</taxon>
        <taxon>Yinpterochiroptera</taxon>
        <taxon>Rhinolophoidea</taxon>
        <taxon>Hipposideridae</taxon>
        <taxon>Hipposideros</taxon>
    </lineage>
</organism>
<dbReference type="RefSeq" id="XP_019486096.1">
    <property type="nucleotide sequence ID" value="XM_019630551.1"/>
</dbReference>
<keyword evidence="3" id="KW-0472">Membrane</keyword>
<dbReference type="SUPFAM" id="SSF56436">
    <property type="entry name" value="C-type lectin-like"/>
    <property type="match status" value="1"/>
</dbReference>
<evidence type="ECO:0000313" key="5">
    <source>
        <dbReference type="Proteomes" id="UP000694851"/>
    </source>
</evidence>
<dbReference type="GO" id="GO:0030246">
    <property type="term" value="F:carbohydrate binding"/>
    <property type="evidence" value="ECO:0007669"/>
    <property type="project" value="UniProtKB-KW"/>
</dbReference>
<name>A0A8B7QC86_HIPAR</name>
<dbReference type="InterPro" id="IPR050828">
    <property type="entry name" value="C-type_lectin/matrix_domain"/>
</dbReference>
<evidence type="ECO:0000256" key="3">
    <source>
        <dbReference type="SAM" id="Phobius"/>
    </source>
</evidence>
<protein>
    <submittedName>
        <fullName evidence="6">C-type lectin domain family 2 member B</fullName>
    </submittedName>
</protein>
<dbReference type="GeneID" id="109375261"/>
<dbReference type="GO" id="GO:0005886">
    <property type="term" value="C:plasma membrane"/>
    <property type="evidence" value="ECO:0007669"/>
    <property type="project" value="UniProtKB-SubCell"/>
</dbReference>
<dbReference type="Gene3D" id="3.10.100.10">
    <property type="entry name" value="Mannose-Binding Protein A, subunit A"/>
    <property type="match status" value="1"/>
</dbReference>
<dbReference type="KEGG" id="hai:109375261"/>
<keyword evidence="3" id="KW-0812">Transmembrane</keyword>
<dbReference type="Proteomes" id="UP000694851">
    <property type="component" value="Unplaced"/>
</dbReference>
<dbReference type="InterPro" id="IPR001304">
    <property type="entry name" value="C-type_lectin-like"/>
</dbReference>